<dbReference type="InterPro" id="IPR036388">
    <property type="entry name" value="WH-like_DNA-bd_sf"/>
</dbReference>
<dbReference type="InterPro" id="IPR036390">
    <property type="entry name" value="WH_DNA-bd_sf"/>
</dbReference>
<dbReference type="GO" id="GO:0003677">
    <property type="term" value="F:DNA binding"/>
    <property type="evidence" value="ECO:0007669"/>
    <property type="project" value="UniProtKB-KW"/>
</dbReference>
<dbReference type="SUPFAM" id="SSF48008">
    <property type="entry name" value="GntR ligand-binding domain-like"/>
    <property type="match status" value="1"/>
</dbReference>
<feature type="domain" description="HTH gntR-type" evidence="4">
    <location>
        <begin position="9"/>
        <end position="77"/>
    </location>
</feature>
<dbReference type="PRINTS" id="PR00035">
    <property type="entry name" value="HTHGNTR"/>
</dbReference>
<dbReference type="SMART" id="SM00895">
    <property type="entry name" value="FCD"/>
    <property type="match status" value="1"/>
</dbReference>
<dbReference type="Pfam" id="PF00392">
    <property type="entry name" value="GntR"/>
    <property type="match status" value="1"/>
</dbReference>
<evidence type="ECO:0000259" key="4">
    <source>
        <dbReference type="PROSITE" id="PS50949"/>
    </source>
</evidence>
<keyword evidence="3" id="KW-0804">Transcription</keyword>
<dbReference type="PROSITE" id="PS50949">
    <property type="entry name" value="HTH_GNTR"/>
    <property type="match status" value="1"/>
</dbReference>
<dbReference type="RefSeq" id="WP_075865644.1">
    <property type="nucleotide sequence ID" value="NZ_BDJL01000041.1"/>
</dbReference>
<dbReference type="AlphaFoldDB" id="A0A1L8D330"/>
<evidence type="ECO:0000313" key="5">
    <source>
        <dbReference type="EMBL" id="GAV25491.1"/>
    </source>
</evidence>
<dbReference type="SUPFAM" id="SSF46785">
    <property type="entry name" value="Winged helix' DNA-binding domain"/>
    <property type="match status" value="1"/>
</dbReference>
<evidence type="ECO:0000256" key="3">
    <source>
        <dbReference type="ARBA" id="ARBA00023163"/>
    </source>
</evidence>
<dbReference type="EMBL" id="BDJL01000041">
    <property type="protein sequence ID" value="GAV25491.1"/>
    <property type="molecule type" value="Genomic_DNA"/>
</dbReference>
<dbReference type="GO" id="GO:0003700">
    <property type="term" value="F:DNA-binding transcription factor activity"/>
    <property type="evidence" value="ECO:0007669"/>
    <property type="project" value="InterPro"/>
</dbReference>
<protein>
    <submittedName>
        <fullName evidence="5">GntR family transcriptional regulator</fullName>
    </submittedName>
</protein>
<sequence>MNFQQIKTKKIYEEIIEQIRSLIARGELKPGDKLPSERELAESLGVSRASVREALSALEVLGVLEVRPGEGTFVREVALDKSFQPLTLLLLLDTTLEVLEVRKILETGAVVLATERATDEDIKRLEDAVLKMEKDLKQGDLGDEADFMFHYGLALATHNSLLVRLINSIADTMRQSLKINRQRLFRTPGMPETFYKYHKEILEAIKKRDKIRAQKILEEHLTVAEQKLLEE</sequence>
<keyword evidence="6" id="KW-1185">Reference proteome</keyword>
<dbReference type="PANTHER" id="PTHR43537:SF5">
    <property type="entry name" value="UXU OPERON TRANSCRIPTIONAL REGULATOR"/>
    <property type="match status" value="1"/>
</dbReference>
<reference evidence="6" key="1">
    <citation type="submission" date="2016-12" db="EMBL/GenBank/DDBJ databases">
        <title>Draft Genome Sequences od Carboxydothermus pertinax and islandicus, Hydrogenogenic Carboxydotrophic Bacteria.</title>
        <authorList>
            <person name="Fukuyama Y."/>
            <person name="Ohmae K."/>
            <person name="Yoneda Y."/>
            <person name="Yoshida T."/>
            <person name="Sako Y."/>
        </authorList>
    </citation>
    <scope>NUCLEOTIDE SEQUENCE [LARGE SCALE GENOMIC DNA]</scope>
    <source>
        <strain evidence="6">SET</strain>
    </source>
</reference>
<dbReference type="InterPro" id="IPR011711">
    <property type="entry name" value="GntR_C"/>
</dbReference>
<dbReference type="STRING" id="661089.ciss_14240"/>
<organism evidence="5 6">
    <name type="scientific">Carboxydothermus islandicus</name>
    <dbReference type="NCBI Taxonomy" id="661089"/>
    <lineage>
        <taxon>Bacteria</taxon>
        <taxon>Bacillati</taxon>
        <taxon>Bacillota</taxon>
        <taxon>Clostridia</taxon>
        <taxon>Thermoanaerobacterales</taxon>
        <taxon>Thermoanaerobacteraceae</taxon>
        <taxon>Carboxydothermus</taxon>
    </lineage>
</organism>
<evidence type="ECO:0000256" key="2">
    <source>
        <dbReference type="ARBA" id="ARBA00023125"/>
    </source>
</evidence>
<evidence type="ECO:0000313" key="6">
    <source>
        <dbReference type="Proteomes" id="UP000187338"/>
    </source>
</evidence>
<dbReference type="OrthoDB" id="9799482at2"/>
<name>A0A1L8D330_9THEO</name>
<dbReference type="SMART" id="SM00345">
    <property type="entry name" value="HTH_GNTR"/>
    <property type="match status" value="1"/>
</dbReference>
<comment type="caution">
    <text evidence="5">The sequence shown here is derived from an EMBL/GenBank/DDBJ whole genome shotgun (WGS) entry which is preliminary data.</text>
</comment>
<gene>
    <name evidence="5" type="ORF">ciss_14240</name>
</gene>
<dbReference type="Proteomes" id="UP000187338">
    <property type="component" value="Unassembled WGS sequence"/>
</dbReference>
<accession>A0A1L8D330</accession>
<dbReference type="InterPro" id="IPR000524">
    <property type="entry name" value="Tscrpt_reg_HTH_GntR"/>
</dbReference>
<dbReference type="PANTHER" id="PTHR43537">
    <property type="entry name" value="TRANSCRIPTIONAL REGULATOR, GNTR FAMILY"/>
    <property type="match status" value="1"/>
</dbReference>
<dbReference type="Gene3D" id="1.20.120.530">
    <property type="entry name" value="GntR ligand-binding domain-like"/>
    <property type="match status" value="1"/>
</dbReference>
<proteinExistence type="predicted"/>
<keyword evidence="2" id="KW-0238">DNA-binding</keyword>
<evidence type="ECO:0000256" key="1">
    <source>
        <dbReference type="ARBA" id="ARBA00023015"/>
    </source>
</evidence>
<dbReference type="Pfam" id="PF07729">
    <property type="entry name" value="FCD"/>
    <property type="match status" value="1"/>
</dbReference>
<dbReference type="CDD" id="cd07377">
    <property type="entry name" value="WHTH_GntR"/>
    <property type="match status" value="1"/>
</dbReference>
<keyword evidence="1" id="KW-0805">Transcription regulation</keyword>
<dbReference type="InterPro" id="IPR008920">
    <property type="entry name" value="TF_FadR/GntR_C"/>
</dbReference>
<dbReference type="Gene3D" id="1.10.10.10">
    <property type="entry name" value="Winged helix-like DNA-binding domain superfamily/Winged helix DNA-binding domain"/>
    <property type="match status" value="1"/>
</dbReference>